<protein>
    <submittedName>
        <fullName evidence="2">RagB/SusD family nutrient uptake outer membrane protein</fullName>
    </submittedName>
</protein>
<dbReference type="Proteomes" id="UP000293347">
    <property type="component" value="Unassembled WGS sequence"/>
</dbReference>
<sequence>MFMKIKIFYIISLLSASFLQISCKKYLEIDVPRENLTTENAFANDDLASAAMAGIYSKMSVGMGGTSVHVLCGLSADEFKHYSLNLAEFYENQLSPINAGNNSIFINYYAYAYAANAVMDGIGASTGLTPSVQSQLKGEALFIRAFSHFYLVNLFGPIPLQLTTDYRINRKGYRSTVEKVYEQIILDLETASNFLTDEYYTKDKVRPNLAAVQALLARVYLFKKDWKNAEKYSSMVISKSTVYKLSTLNAVFLKNSAEAIWQLFPPVSYGNTVEGSFFILAATPTNVSLQDNFVSNAFEANDKRRTSWIGSYTNKNLTYYFPNKYKIRLSPEVSEYSMVLRLSEQYLIRAEARAQQSDLSNAIDDLDMIRDRAGLPLIKATSPGISQQDLLTAIQKERRVELFSEWGHRWLDLKRTGTAGDILQQIKPHWQNTDVLYPIPYNETSRNPNVTQNEGY</sequence>
<name>A0A4R0NNK8_9SPHI</name>
<dbReference type="GO" id="GO:0009279">
    <property type="term" value="C:cell outer membrane"/>
    <property type="evidence" value="ECO:0007669"/>
    <property type="project" value="UniProtKB-SubCell"/>
</dbReference>
<dbReference type="Pfam" id="PF14322">
    <property type="entry name" value="SusD-like_3"/>
    <property type="match status" value="1"/>
</dbReference>
<feature type="domain" description="SusD-like N-terminal" evidence="1">
    <location>
        <begin position="75"/>
        <end position="221"/>
    </location>
</feature>
<proteinExistence type="predicted"/>
<dbReference type="InterPro" id="IPR011990">
    <property type="entry name" value="TPR-like_helical_dom_sf"/>
</dbReference>
<evidence type="ECO:0000313" key="2">
    <source>
        <dbReference type="EMBL" id="TCD01233.1"/>
    </source>
</evidence>
<dbReference type="OrthoDB" id="621570at2"/>
<gene>
    <name evidence="2" type="ORF">EZ437_10780</name>
</gene>
<dbReference type="SUPFAM" id="SSF48452">
    <property type="entry name" value="TPR-like"/>
    <property type="match status" value="1"/>
</dbReference>
<dbReference type="EMBL" id="SJSL01000002">
    <property type="protein sequence ID" value="TCD01233.1"/>
    <property type="molecule type" value="Genomic_DNA"/>
</dbReference>
<dbReference type="Gene3D" id="1.25.40.390">
    <property type="match status" value="1"/>
</dbReference>
<keyword evidence="3" id="KW-1185">Reference proteome</keyword>
<organism evidence="2 3">
    <name type="scientific">Pedobacter psychroterrae</name>
    <dbReference type="NCBI Taxonomy" id="2530453"/>
    <lineage>
        <taxon>Bacteria</taxon>
        <taxon>Pseudomonadati</taxon>
        <taxon>Bacteroidota</taxon>
        <taxon>Sphingobacteriia</taxon>
        <taxon>Sphingobacteriales</taxon>
        <taxon>Sphingobacteriaceae</taxon>
        <taxon>Pedobacter</taxon>
    </lineage>
</organism>
<dbReference type="InterPro" id="IPR033985">
    <property type="entry name" value="SusD-like_N"/>
</dbReference>
<evidence type="ECO:0000313" key="3">
    <source>
        <dbReference type="Proteomes" id="UP000293347"/>
    </source>
</evidence>
<accession>A0A4R0NNK8</accession>
<dbReference type="CDD" id="cd08977">
    <property type="entry name" value="SusD"/>
    <property type="match status" value="1"/>
</dbReference>
<reference evidence="2 3" key="1">
    <citation type="submission" date="2019-02" db="EMBL/GenBank/DDBJ databases">
        <title>Pedobacter sp. RP-1-14 sp. nov., isolated from Arctic soil.</title>
        <authorList>
            <person name="Dahal R.H."/>
        </authorList>
    </citation>
    <scope>NUCLEOTIDE SEQUENCE [LARGE SCALE GENOMIC DNA]</scope>
    <source>
        <strain evidence="2 3">RP-1-14</strain>
    </source>
</reference>
<dbReference type="AlphaFoldDB" id="A0A4R0NNK8"/>
<comment type="caution">
    <text evidence="2">The sequence shown here is derived from an EMBL/GenBank/DDBJ whole genome shotgun (WGS) entry which is preliminary data.</text>
</comment>
<evidence type="ECO:0000259" key="1">
    <source>
        <dbReference type="Pfam" id="PF14322"/>
    </source>
</evidence>